<protein>
    <submittedName>
        <fullName evidence="1">Uncharacterized protein</fullName>
    </submittedName>
</protein>
<evidence type="ECO:0000313" key="1">
    <source>
        <dbReference type="EMBL" id="KII74034.1"/>
    </source>
</evidence>
<organism evidence="1 2">
    <name type="scientific">Thelohanellus kitauei</name>
    <name type="common">Myxosporean</name>
    <dbReference type="NCBI Taxonomy" id="669202"/>
    <lineage>
        <taxon>Eukaryota</taxon>
        <taxon>Metazoa</taxon>
        <taxon>Cnidaria</taxon>
        <taxon>Myxozoa</taxon>
        <taxon>Myxosporea</taxon>
        <taxon>Bivalvulida</taxon>
        <taxon>Platysporina</taxon>
        <taxon>Myxobolidae</taxon>
        <taxon>Thelohanellus</taxon>
    </lineage>
</organism>
<reference evidence="1 2" key="1">
    <citation type="journal article" date="2014" name="Genome Biol. Evol.">
        <title>The genome of the myxosporean Thelohanellus kitauei shows adaptations to nutrient acquisition within its fish host.</title>
        <authorList>
            <person name="Yang Y."/>
            <person name="Xiong J."/>
            <person name="Zhou Z."/>
            <person name="Huo F."/>
            <person name="Miao W."/>
            <person name="Ran C."/>
            <person name="Liu Y."/>
            <person name="Zhang J."/>
            <person name="Feng J."/>
            <person name="Wang M."/>
            <person name="Wang M."/>
            <person name="Wang L."/>
            <person name="Yao B."/>
        </authorList>
    </citation>
    <scope>NUCLEOTIDE SEQUENCE [LARGE SCALE GENOMIC DNA]</scope>
    <source>
        <strain evidence="1">Wuqing</strain>
    </source>
</reference>
<dbReference type="Proteomes" id="UP000031668">
    <property type="component" value="Unassembled WGS sequence"/>
</dbReference>
<accession>A0A0C2J895</accession>
<comment type="caution">
    <text evidence="1">The sequence shown here is derived from an EMBL/GenBank/DDBJ whole genome shotgun (WGS) entry which is preliminary data.</text>
</comment>
<keyword evidence="2" id="KW-1185">Reference proteome</keyword>
<sequence>MTDTNSANCPTPILEGLRDKLIAYCPELGTEKLYASFLKRLCGGGDAIASRGLYQPTITDFEANAKIFIGSNYYPNFDIIDQSLQNRMFKIVFPIRFVKFPKASNEKQIIENLGEAINKDKAICKQFMSIILKAYGNLWKNRFHFNICEKFQMTNDDIQGNIDVEDFLSFVTQRFIVEPNSVVTVTDILNLYKPGHGITEQTMLFHKLRDELKQLFENNPAYKDIVVFGHFRTYDDPSKPNQKKRGWKNVKYRMDCSSLIEDQNNIPSNNLATLANSIIDKSISDFITFETPPHNFEKDSGSGNAQDIQMFRENASSSYQKATDTTFQARSEGTDDYITSQLTPNKKDVQYDEIQETEEIEMNWYL</sequence>
<dbReference type="AlphaFoldDB" id="A0A0C2J895"/>
<evidence type="ECO:0000313" key="2">
    <source>
        <dbReference type="Proteomes" id="UP000031668"/>
    </source>
</evidence>
<proteinExistence type="predicted"/>
<name>A0A0C2J895_THEKT</name>
<gene>
    <name evidence="1" type="ORF">RF11_00018</name>
</gene>
<dbReference type="EMBL" id="JWZT01000567">
    <property type="protein sequence ID" value="KII74034.1"/>
    <property type="molecule type" value="Genomic_DNA"/>
</dbReference>